<keyword evidence="2" id="KW-1185">Reference proteome</keyword>
<reference evidence="1" key="2">
    <citation type="submission" date="2021-10" db="EMBL/GenBank/DDBJ databases">
        <title>Phylogenomics reveals ancestral predisposition of the termite-cultivated fungus Termitomyces towards a domesticated lifestyle.</title>
        <authorList>
            <person name="Auxier B."/>
            <person name="Grum-Grzhimaylo A."/>
            <person name="Cardenas M.E."/>
            <person name="Lodge J.D."/>
            <person name="Laessoe T."/>
            <person name="Pedersen O."/>
            <person name="Smith M.E."/>
            <person name="Kuyper T.W."/>
            <person name="Franco-Molano E.A."/>
            <person name="Baroni T.J."/>
            <person name="Aanen D.K."/>
        </authorList>
    </citation>
    <scope>NUCLEOTIDE SEQUENCE</scope>
    <source>
        <strain evidence="1">D49</strain>
    </source>
</reference>
<gene>
    <name evidence="1" type="ORF">H0H81_009944</name>
</gene>
<protein>
    <submittedName>
        <fullName evidence="1">Uncharacterized protein</fullName>
    </submittedName>
</protein>
<accession>A0A9P7KMK4</accession>
<dbReference type="OrthoDB" id="3063824at2759"/>
<sequence length="185" mass="20990">MSTAGPNERGFSDRNTLTLVLPGRKEGDDRYAVVLLPESYEAAKDTAIQVLGKYINLTPESDIFLRYSMQNKRGEWIWADILPADWRSVVQGGSEIGIFLSDDSGNPNKGTHWQGEEETFVEGCVPFTYWVNVSGSASSTRWKLISSEWEMEGNYIDRPSSYQVSEAFLFTPQLLNKAFLYQRKQ</sequence>
<dbReference type="AlphaFoldDB" id="A0A9P7KMK4"/>
<organism evidence="1 2">
    <name type="scientific">Sphagnurus paluster</name>
    <dbReference type="NCBI Taxonomy" id="117069"/>
    <lineage>
        <taxon>Eukaryota</taxon>
        <taxon>Fungi</taxon>
        <taxon>Dikarya</taxon>
        <taxon>Basidiomycota</taxon>
        <taxon>Agaricomycotina</taxon>
        <taxon>Agaricomycetes</taxon>
        <taxon>Agaricomycetidae</taxon>
        <taxon>Agaricales</taxon>
        <taxon>Tricholomatineae</taxon>
        <taxon>Lyophyllaceae</taxon>
        <taxon>Sphagnurus</taxon>
    </lineage>
</organism>
<evidence type="ECO:0000313" key="2">
    <source>
        <dbReference type="Proteomes" id="UP000717328"/>
    </source>
</evidence>
<dbReference type="EMBL" id="JABCKI010000030">
    <property type="protein sequence ID" value="KAG5653865.1"/>
    <property type="molecule type" value="Genomic_DNA"/>
</dbReference>
<reference evidence="1" key="1">
    <citation type="submission" date="2021-02" db="EMBL/GenBank/DDBJ databases">
        <authorList>
            <person name="Nieuwenhuis M."/>
            <person name="Van De Peppel L.J.J."/>
        </authorList>
    </citation>
    <scope>NUCLEOTIDE SEQUENCE</scope>
    <source>
        <strain evidence="1">D49</strain>
    </source>
</reference>
<comment type="caution">
    <text evidence="1">The sequence shown here is derived from an EMBL/GenBank/DDBJ whole genome shotgun (WGS) entry which is preliminary data.</text>
</comment>
<proteinExistence type="predicted"/>
<dbReference type="Proteomes" id="UP000717328">
    <property type="component" value="Unassembled WGS sequence"/>
</dbReference>
<evidence type="ECO:0000313" key="1">
    <source>
        <dbReference type="EMBL" id="KAG5653865.1"/>
    </source>
</evidence>
<name>A0A9P7KMK4_9AGAR</name>